<evidence type="ECO:0000259" key="5">
    <source>
        <dbReference type="Pfam" id="PF02518"/>
    </source>
</evidence>
<dbReference type="SUPFAM" id="SSF55874">
    <property type="entry name" value="ATPase domain of HSP90 chaperone/DNA topoisomerase II/histidine kinase"/>
    <property type="match status" value="1"/>
</dbReference>
<evidence type="ECO:0000256" key="2">
    <source>
        <dbReference type="ARBA" id="ARBA00022777"/>
    </source>
</evidence>
<protein>
    <recommendedName>
        <fullName evidence="5">Histidine kinase/HSP90-like ATPase domain-containing protein</fullName>
    </recommendedName>
</protein>
<accession>A0ABR7DI07</accession>
<gene>
    <name evidence="6" type="ORF">H8S20_15785</name>
</gene>
<feature type="transmembrane region" description="Helical" evidence="4">
    <location>
        <begin position="223"/>
        <end position="244"/>
    </location>
</feature>
<name>A0ABR7DI07_9CLOT</name>
<reference evidence="6 7" key="1">
    <citation type="submission" date="2020-08" db="EMBL/GenBank/DDBJ databases">
        <title>Genome public.</title>
        <authorList>
            <person name="Liu C."/>
            <person name="Sun Q."/>
        </authorList>
    </citation>
    <scope>NUCLEOTIDE SEQUENCE [LARGE SCALE GENOMIC DNA]</scope>
    <source>
        <strain evidence="6 7">NSJ-6</strain>
    </source>
</reference>
<organism evidence="6 7">
    <name type="scientific">Clostridium hominis</name>
    <dbReference type="NCBI Taxonomy" id="2763036"/>
    <lineage>
        <taxon>Bacteria</taxon>
        <taxon>Bacillati</taxon>
        <taxon>Bacillota</taxon>
        <taxon>Clostridia</taxon>
        <taxon>Eubacteriales</taxon>
        <taxon>Clostridiaceae</taxon>
        <taxon>Clostridium</taxon>
    </lineage>
</organism>
<keyword evidence="4" id="KW-0472">Membrane</keyword>
<evidence type="ECO:0000313" key="7">
    <source>
        <dbReference type="Proteomes" id="UP000596929"/>
    </source>
</evidence>
<keyword evidence="7" id="KW-1185">Reference proteome</keyword>
<keyword evidence="2" id="KW-0418">Kinase</keyword>
<dbReference type="CDD" id="cd16917">
    <property type="entry name" value="HATPase_UhpB-NarQ-NarX-like"/>
    <property type="match status" value="1"/>
</dbReference>
<feature type="transmembrane region" description="Helical" evidence="4">
    <location>
        <begin position="105"/>
        <end position="126"/>
    </location>
</feature>
<dbReference type="EMBL" id="JACOOO010000037">
    <property type="protein sequence ID" value="MBC5630323.1"/>
    <property type="molecule type" value="Genomic_DNA"/>
</dbReference>
<keyword evidence="4" id="KW-1133">Transmembrane helix</keyword>
<keyword evidence="3" id="KW-0902">Two-component regulatory system</keyword>
<dbReference type="Pfam" id="PF02518">
    <property type="entry name" value="HATPase_c"/>
    <property type="match status" value="1"/>
</dbReference>
<feature type="transmembrane region" description="Helical" evidence="4">
    <location>
        <begin position="38"/>
        <end position="64"/>
    </location>
</feature>
<comment type="caution">
    <text evidence="6">The sequence shown here is derived from an EMBL/GenBank/DDBJ whole genome shotgun (WGS) entry which is preliminary data.</text>
</comment>
<dbReference type="InterPro" id="IPR036890">
    <property type="entry name" value="HATPase_C_sf"/>
</dbReference>
<evidence type="ECO:0000313" key="6">
    <source>
        <dbReference type="EMBL" id="MBC5630323.1"/>
    </source>
</evidence>
<dbReference type="RefSeq" id="WP_186860691.1">
    <property type="nucleotide sequence ID" value="NZ_JACOOO010000037.1"/>
</dbReference>
<feature type="transmembrane region" description="Helical" evidence="4">
    <location>
        <begin position="181"/>
        <end position="203"/>
    </location>
</feature>
<feature type="domain" description="Histidine kinase/HSP90-like ATPase" evidence="5">
    <location>
        <begin position="371"/>
        <end position="456"/>
    </location>
</feature>
<proteinExistence type="predicted"/>
<evidence type="ECO:0000256" key="4">
    <source>
        <dbReference type="SAM" id="Phobius"/>
    </source>
</evidence>
<dbReference type="InterPro" id="IPR003594">
    <property type="entry name" value="HATPase_dom"/>
</dbReference>
<keyword evidence="1" id="KW-0808">Transferase</keyword>
<feature type="transmembrane region" description="Helical" evidence="4">
    <location>
        <begin position="70"/>
        <end position="93"/>
    </location>
</feature>
<feature type="transmembrane region" description="Helical" evidence="4">
    <location>
        <begin position="138"/>
        <end position="161"/>
    </location>
</feature>
<dbReference type="InterPro" id="IPR050482">
    <property type="entry name" value="Sensor_HK_TwoCompSys"/>
</dbReference>
<evidence type="ECO:0000256" key="1">
    <source>
        <dbReference type="ARBA" id="ARBA00022679"/>
    </source>
</evidence>
<evidence type="ECO:0000256" key="3">
    <source>
        <dbReference type="ARBA" id="ARBA00023012"/>
    </source>
</evidence>
<dbReference type="PANTHER" id="PTHR24421">
    <property type="entry name" value="NITRATE/NITRITE SENSOR PROTEIN NARX-RELATED"/>
    <property type="match status" value="1"/>
</dbReference>
<feature type="transmembrane region" description="Helical" evidence="4">
    <location>
        <begin position="6"/>
        <end position="26"/>
    </location>
</feature>
<dbReference type="Gene3D" id="3.30.565.10">
    <property type="entry name" value="Histidine kinase-like ATPase, C-terminal domain"/>
    <property type="match status" value="1"/>
</dbReference>
<dbReference type="Proteomes" id="UP000596929">
    <property type="component" value="Unassembled WGS sequence"/>
</dbReference>
<keyword evidence="4" id="KW-0812">Transmembrane</keyword>
<sequence length="466" mass="53663">MIDRDIYSILFFIYGLSFFSLGISALQQRILKDTDIPLLNSINILGAFGVIHGLGEWLLIFIMIDKNNSLAMYMLFFANLLNSISFTLLWIFGTRLFKRKYNRINYYRFVPFIVMGIWTMLYLLFYKFKYHNNVDYIYVFRVISRYFIGLPAGLTVCIGLYRNGQIMNKLKAKKVVIKFKILSISFGLYSILAGLIVSNVDLYPVRLINTETFYCRYGFRLELARTIVAVVIAILFINIIDIFIWEAEYKIEKLTKQKLIWQERRKVGYELHDRVIQDLFASGLALESIIEDKDGIEKESLICIKSTLNNVIGEIRGFISKSSLEKLEINDFKIKISGLIEKMSNISDMEIKLNYKVSEVTIGNLSSNALDQIYYIIQESICNSIKHSKGSKICVKLQSTLEELVITIKDNGIGLHNNNVREYGHCGILSMNERATSINGVLNIDGRKNGVTVCLIVPWEDIEDDR</sequence>